<dbReference type="Proteomes" id="UP000007397">
    <property type="component" value="Chromosome"/>
</dbReference>
<evidence type="ECO:0000313" key="2">
    <source>
        <dbReference type="EMBL" id="CCG47235.1"/>
    </source>
</evidence>
<dbReference type="AlphaFoldDB" id="I0JSW3"/>
<feature type="transmembrane region" description="Helical" evidence="1">
    <location>
        <begin position="34"/>
        <end position="50"/>
    </location>
</feature>
<dbReference type="STRING" id="866895.HBHAL_4898"/>
<keyword evidence="1" id="KW-0812">Transmembrane</keyword>
<organism evidence="2 3">
    <name type="scientific">Halobacillus halophilus (strain ATCC 35676 / DSM 2266 / JCM 20832 / KCTC 3685 / LMG 17431 / NBRC 102448 / NCIMB 2269)</name>
    <name type="common">Sporosarcina halophila</name>
    <dbReference type="NCBI Taxonomy" id="866895"/>
    <lineage>
        <taxon>Bacteria</taxon>
        <taxon>Bacillati</taxon>
        <taxon>Bacillota</taxon>
        <taxon>Bacilli</taxon>
        <taxon>Bacillales</taxon>
        <taxon>Bacillaceae</taxon>
        <taxon>Halobacillus</taxon>
    </lineage>
</organism>
<name>I0JSW3_HALH3</name>
<evidence type="ECO:0000313" key="3">
    <source>
        <dbReference type="Proteomes" id="UP000007397"/>
    </source>
</evidence>
<dbReference type="PATRIC" id="fig|866895.3.peg.3936"/>
<keyword evidence="1" id="KW-1133">Transmembrane helix</keyword>
<feature type="transmembrane region" description="Helical" evidence="1">
    <location>
        <begin position="6"/>
        <end position="22"/>
    </location>
</feature>
<evidence type="ECO:0000256" key="1">
    <source>
        <dbReference type="SAM" id="Phobius"/>
    </source>
</evidence>
<dbReference type="KEGG" id="hhd:HBHAL_4898"/>
<keyword evidence="3" id="KW-1185">Reference proteome</keyword>
<accession>I0JSW3</accession>
<dbReference type="EMBL" id="HE717023">
    <property type="protein sequence ID" value="CCG47235.1"/>
    <property type="molecule type" value="Genomic_DNA"/>
</dbReference>
<reference evidence="2 3" key="1">
    <citation type="journal article" date="2013" name="Environ. Microbiol.">
        <title>Chloride and organic osmolytes: a hybrid strategy to cope with elevated salinities by the moderately halophilic, chloride-dependent bacterium Halobacillus halophilus.</title>
        <authorList>
            <person name="Saum S.H."/>
            <person name="Pfeiffer F."/>
            <person name="Palm P."/>
            <person name="Rampp M."/>
            <person name="Schuster S.C."/>
            <person name="Muller V."/>
            <person name="Oesterhelt D."/>
        </authorList>
    </citation>
    <scope>NUCLEOTIDE SEQUENCE [LARGE SCALE GENOMIC DNA]</scope>
    <source>
        <strain evidence="3">ATCC 35676 / DSM 2266 / JCM 20832 / KCTC 3685 / LMG 17431 / NBRC 102448 / NCIMB 2269</strain>
    </source>
</reference>
<keyword evidence="1" id="KW-0472">Membrane</keyword>
<gene>
    <name evidence="2" type="ordered locus">HBHAL_4898</name>
</gene>
<dbReference type="eggNOG" id="ENOG50339SC">
    <property type="taxonomic scope" value="Bacteria"/>
</dbReference>
<dbReference type="HOGENOM" id="CLU_194269_0_0_9"/>
<protein>
    <submittedName>
        <fullName evidence="2">Uncharacterized protein</fullName>
    </submittedName>
</protein>
<proteinExistence type="predicted"/>
<sequence>MIKMWATIAVLAVSTLIFFLEFPRLKRKKKTKEIWWFSTLLLIATTFSVLESRNVQLPNPLDYIQAFYTTIHSWIGL</sequence>